<dbReference type="Proteomes" id="UP000007820">
    <property type="component" value="Unassembled WGS sequence"/>
</dbReference>
<gene>
    <name evidence="2" type="ORF">HMPREF9136_2203</name>
</gene>
<feature type="compositionally biased region" description="Low complexity" evidence="1">
    <location>
        <begin position="89"/>
        <end position="98"/>
    </location>
</feature>
<evidence type="ECO:0000313" key="3">
    <source>
        <dbReference type="Proteomes" id="UP000007820"/>
    </source>
</evidence>
<reference evidence="2 3" key="1">
    <citation type="submission" date="2011-04" db="EMBL/GenBank/DDBJ databases">
        <authorList>
            <person name="Muzny D."/>
            <person name="Qin X."/>
            <person name="Deng J."/>
            <person name="Jiang H."/>
            <person name="Liu Y."/>
            <person name="Qu J."/>
            <person name="Song X.-Z."/>
            <person name="Zhang L."/>
            <person name="Thornton R."/>
            <person name="Coyle M."/>
            <person name="Francisco L."/>
            <person name="Jackson L."/>
            <person name="Javaid M."/>
            <person name="Korchina V."/>
            <person name="Kovar C."/>
            <person name="Mata R."/>
            <person name="Mathew T."/>
            <person name="Ngo R."/>
            <person name="Nguyen L."/>
            <person name="Nguyen N."/>
            <person name="Okwuonu G."/>
            <person name="Ongeri F."/>
            <person name="Pham C."/>
            <person name="Simmons D."/>
            <person name="Wilczek-Boney K."/>
            <person name="Hale W."/>
            <person name="Jakkamsetti A."/>
            <person name="Pham P."/>
            <person name="Ruth R."/>
            <person name="San Lucas F."/>
            <person name="Warren J."/>
            <person name="Zhang J."/>
            <person name="Zhao Z."/>
            <person name="Zhou C."/>
            <person name="Zhu D."/>
            <person name="Lee S."/>
            <person name="Bess C."/>
            <person name="Blankenburg K."/>
            <person name="Forbes L."/>
            <person name="Fu Q."/>
            <person name="Gubbala S."/>
            <person name="Hirani K."/>
            <person name="Jayaseelan J.C."/>
            <person name="Lara F."/>
            <person name="Munidasa M."/>
            <person name="Palculict T."/>
            <person name="Patil S."/>
            <person name="Pu L.-L."/>
            <person name="Saada N."/>
            <person name="Tang L."/>
            <person name="Weissenberger G."/>
            <person name="Zhu Y."/>
            <person name="Hemphill L."/>
            <person name="Shang Y."/>
            <person name="Youmans B."/>
            <person name="Ayvaz T."/>
            <person name="Ross M."/>
            <person name="Santibanez J."/>
            <person name="Aqrawi P."/>
            <person name="Gross S."/>
            <person name="Joshi V."/>
            <person name="Fowler G."/>
            <person name="Nazareth L."/>
            <person name="Reid J."/>
            <person name="Worley K."/>
            <person name="Petrosino J."/>
            <person name="Highlander S."/>
            <person name="Gibbs R."/>
        </authorList>
    </citation>
    <scope>NUCLEOTIDE SEQUENCE [LARGE SCALE GENOMIC DNA]</scope>
    <source>
        <strain evidence="2 3">DSM 3688</strain>
    </source>
</reference>
<sequence length="121" mass="13345">MGCQRTSHGERSEKFAIHIAFRFKMICRCAARRRVLPLRARPAGVAFTPPSPRVYGAIARPLRRNRQAFAVQSRGLKAVIAQPRRRQGVRAAGAGARLCGRKADPQPGRDGATEARGMVQR</sequence>
<dbReference type="EMBL" id="AFPW01000037">
    <property type="protein sequence ID" value="EGQ12948.1"/>
    <property type="molecule type" value="Genomic_DNA"/>
</dbReference>
<proteinExistence type="predicted"/>
<dbReference type="AlphaFoldDB" id="F9D5S5"/>
<organism evidence="2 3">
    <name type="scientific">Prevotella dentalis (strain ATCC 49559 / DSM 3688 / JCM 13448 / NCTC 12043 / ES 2772)</name>
    <name type="common">Mitsuokella dentalis</name>
    <dbReference type="NCBI Taxonomy" id="908937"/>
    <lineage>
        <taxon>Bacteria</taxon>
        <taxon>Pseudomonadati</taxon>
        <taxon>Bacteroidota</taxon>
        <taxon>Bacteroidia</taxon>
        <taxon>Bacteroidales</taxon>
        <taxon>Prevotellaceae</taxon>
        <taxon>Prevotella</taxon>
    </lineage>
</organism>
<feature type="region of interest" description="Disordered" evidence="1">
    <location>
        <begin position="84"/>
        <end position="121"/>
    </location>
</feature>
<comment type="caution">
    <text evidence="2">The sequence shown here is derived from an EMBL/GenBank/DDBJ whole genome shotgun (WGS) entry which is preliminary data.</text>
</comment>
<name>F9D5S5_PREDD</name>
<accession>F9D5S5</accession>
<protein>
    <submittedName>
        <fullName evidence="2">Uncharacterized protein</fullName>
    </submittedName>
</protein>
<evidence type="ECO:0000256" key="1">
    <source>
        <dbReference type="SAM" id="MobiDB-lite"/>
    </source>
</evidence>
<evidence type="ECO:0000313" key="2">
    <source>
        <dbReference type="EMBL" id="EGQ12948.1"/>
    </source>
</evidence>